<gene>
    <name evidence="1" type="ORF">SAMN06265348_11829</name>
</gene>
<reference evidence="1 2" key="1">
    <citation type="submission" date="2017-05" db="EMBL/GenBank/DDBJ databases">
        <authorList>
            <person name="Varghese N."/>
            <person name="Submissions S."/>
        </authorList>
    </citation>
    <scope>NUCLEOTIDE SEQUENCE [LARGE SCALE GENOMIC DNA]</scope>
    <source>
        <strain evidence="1 2">DSM 19036</strain>
    </source>
</reference>
<sequence>MQNRNYFYPFLSHNLVKVVRHIQFRFKNLKKDIYKWFYQVIKNILILSVKTCLNIFFETAFYFSGQKLRIIIALLRKSRKLEKEVSNWFCTVF</sequence>
<dbReference type="AlphaFoldDB" id="A0A521FTQ0"/>
<dbReference type="Proteomes" id="UP000320300">
    <property type="component" value="Unassembled WGS sequence"/>
</dbReference>
<organism evidence="1 2">
    <name type="scientific">Pedobacter westerhofensis</name>
    <dbReference type="NCBI Taxonomy" id="425512"/>
    <lineage>
        <taxon>Bacteria</taxon>
        <taxon>Pseudomonadati</taxon>
        <taxon>Bacteroidota</taxon>
        <taxon>Sphingobacteriia</taxon>
        <taxon>Sphingobacteriales</taxon>
        <taxon>Sphingobacteriaceae</taxon>
        <taxon>Pedobacter</taxon>
    </lineage>
</organism>
<proteinExistence type="predicted"/>
<name>A0A521FTQ0_9SPHI</name>
<evidence type="ECO:0000313" key="2">
    <source>
        <dbReference type="Proteomes" id="UP000320300"/>
    </source>
</evidence>
<protein>
    <submittedName>
        <fullName evidence="1">Uncharacterized protein</fullName>
    </submittedName>
</protein>
<dbReference type="EMBL" id="FXTN01000018">
    <property type="protein sequence ID" value="SMO98901.1"/>
    <property type="molecule type" value="Genomic_DNA"/>
</dbReference>
<keyword evidence="2" id="KW-1185">Reference proteome</keyword>
<accession>A0A521FTQ0</accession>
<evidence type="ECO:0000313" key="1">
    <source>
        <dbReference type="EMBL" id="SMO98901.1"/>
    </source>
</evidence>